<evidence type="ECO:0000313" key="2">
    <source>
        <dbReference type="EMBL" id="RHF08617.1"/>
    </source>
</evidence>
<dbReference type="Pfam" id="PF12988">
    <property type="entry name" value="TraQ_transposon"/>
    <property type="match status" value="1"/>
</dbReference>
<dbReference type="PROSITE" id="PS51257">
    <property type="entry name" value="PROKAR_LIPOPROTEIN"/>
    <property type="match status" value="1"/>
</dbReference>
<gene>
    <name evidence="2" type="ORF">DW701_09645</name>
</gene>
<sequence>MKRFASYFLYTLLLAAVACACSGCSDDLDIRRDYLYCVETLPLPKSLKKGETVALEFSIVREGNYAGTTYKYRYFQSEGEGMLTSSKGQIIPVNRFQPIASDDFVLTYTNLAEEQTQLDFVFEDNFGQRVEYTITFAGKRTDDKEE</sequence>
<dbReference type="RefSeq" id="WP_068341047.1">
    <property type="nucleotide sequence ID" value="NZ_QSLA01000010.1"/>
</dbReference>
<feature type="chain" id="PRO_5019472277" evidence="1">
    <location>
        <begin position="21"/>
        <end position="146"/>
    </location>
</feature>
<evidence type="ECO:0000313" key="3">
    <source>
        <dbReference type="Proteomes" id="UP000283538"/>
    </source>
</evidence>
<feature type="signal peptide" evidence="1">
    <location>
        <begin position="1"/>
        <end position="20"/>
    </location>
</feature>
<evidence type="ECO:0000256" key="1">
    <source>
        <dbReference type="SAM" id="SignalP"/>
    </source>
</evidence>
<name>A0A414MBN9_9BACE</name>
<dbReference type="AlphaFoldDB" id="A0A414MBN9"/>
<protein>
    <submittedName>
        <fullName evidence="2">DUF3872 domain-containing protein</fullName>
    </submittedName>
</protein>
<reference evidence="2 3" key="1">
    <citation type="submission" date="2018-08" db="EMBL/GenBank/DDBJ databases">
        <title>A genome reference for cultivated species of the human gut microbiota.</title>
        <authorList>
            <person name="Zou Y."/>
            <person name="Xue W."/>
            <person name="Luo G."/>
        </authorList>
    </citation>
    <scope>NUCLEOTIDE SEQUENCE [LARGE SCALE GENOMIC DNA]</scope>
    <source>
        <strain evidence="2 3">AM26-26AC</strain>
    </source>
</reference>
<dbReference type="Proteomes" id="UP000283538">
    <property type="component" value="Unassembled WGS sequence"/>
</dbReference>
<accession>A0A414MBN9</accession>
<proteinExistence type="predicted"/>
<comment type="caution">
    <text evidence="2">The sequence shown here is derived from an EMBL/GenBank/DDBJ whole genome shotgun (WGS) entry which is preliminary data.</text>
</comment>
<dbReference type="InterPro" id="IPR024355">
    <property type="entry name" value="TraQ_bacteroidetes"/>
</dbReference>
<dbReference type="InterPro" id="IPR038707">
    <property type="entry name" value="TraQ_sf"/>
</dbReference>
<organism evidence="2 3">
    <name type="scientific">Bacteroides eggerthii</name>
    <dbReference type="NCBI Taxonomy" id="28111"/>
    <lineage>
        <taxon>Bacteria</taxon>
        <taxon>Pseudomonadati</taxon>
        <taxon>Bacteroidota</taxon>
        <taxon>Bacteroidia</taxon>
        <taxon>Bacteroidales</taxon>
        <taxon>Bacteroidaceae</taxon>
        <taxon>Bacteroides</taxon>
    </lineage>
</organism>
<dbReference type="Gene3D" id="2.60.40.2410">
    <property type="entry name" value="Uncharacterised protein PF12988, DUF3872"/>
    <property type="match status" value="1"/>
</dbReference>
<keyword evidence="1" id="KW-0732">Signal</keyword>
<dbReference type="EMBL" id="QSLA01000010">
    <property type="protein sequence ID" value="RHF08617.1"/>
    <property type="molecule type" value="Genomic_DNA"/>
</dbReference>